<gene>
    <name evidence="1" type="ORF">PS467_34755</name>
</gene>
<dbReference type="NCBIfam" id="NF033521">
    <property type="entry name" value="lasso_leader_L3"/>
    <property type="match status" value="1"/>
</dbReference>
<accession>A0ABY9V8A3</accession>
<keyword evidence="2" id="KW-1185">Reference proteome</keyword>
<dbReference type="RefSeq" id="WP_268975648.1">
    <property type="nucleotide sequence ID" value="NZ_CP117522.1"/>
</dbReference>
<sequence length="42" mass="4683">MNGTELAYEAPMIAEAGGFAEETRITCCGRWFDGIIGYYFDL</sequence>
<evidence type="ECO:0000313" key="2">
    <source>
        <dbReference type="Proteomes" id="UP001305606"/>
    </source>
</evidence>
<dbReference type="Proteomes" id="UP001305606">
    <property type="component" value="Chromosome"/>
</dbReference>
<reference evidence="1 2" key="1">
    <citation type="submission" date="2023-02" db="EMBL/GenBank/DDBJ databases">
        <title>Streptomyces sp. SCA4-21 with antifungal activity against Fusarium oxysporum f. sp. cubense, Streptomyces sp. SCA2-17 with antifungal activity against Fusarium oxysporum f. sp. cubense.</title>
        <authorList>
            <person name="Qi D."/>
        </authorList>
    </citation>
    <scope>NUCLEOTIDE SEQUENCE [LARGE SCALE GENOMIC DNA]</scope>
    <source>
        <strain evidence="1 2">SCA4-21</strain>
    </source>
</reference>
<dbReference type="EMBL" id="CP117522">
    <property type="protein sequence ID" value="WNF00110.1"/>
    <property type="molecule type" value="Genomic_DNA"/>
</dbReference>
<protein>
    <submittedName>
        <fullName evidence="1">Lasso RiPP family leader peptide-containing protein</fullName>
    </submittedName>
</protein>
<name>A0ABY9V8A3_9ACTN</name>
<evidence type="ECO:0000313" key="1">
    <source>
        <dbReference type="EMBL" id="WNF00110.1"/>
    </source>
</evidence>
<organism evidence="1 2">
    <name type="scientific">Streptomyces luomodiensis</name>
    <dbReference type="NCBI Taxonomy" id="3026192"/>
    <lineage>
        <taxon>Bacteria</taxon>
        <taxon>Bacillati</taxon>
        <taxon>Actinomycetota</taxon>
        <taxon>Actinomycetes</taxon>
        <taxon>Kitasatosporales</taxon>
        <taxon>Streptomycetaceae</taxon>
        <taxon>Streptomyces</taxon>
    </lineage>
</organism>
<proteinExistence type="predicted"/>